<dbReference type="AlphaFoldDB" id="A0A1G8S2V8"/>
<keyword evidence="2" id="KW-1185">Reference proteome</keyword>
<dbReference type="Pfam" id="PF08863">
    <property type="entry name" value="YolD"/>
    <property type="match status" value="1"/>
</dbReference>
<evidence type="ECO:0000313" key="2">
    <source>
        <dbReference type="Proteomes" id="UP000198853"/>
    </source>
</evidence>
<dbReference type="InterPro" id="IPR014962">
    <property type="entry name" value="YolD"/>
</dbReference>
<protein>
    <submittedName>
        <fullName evidence="1">YolD-like protein</fullName>
    </submittedName>
</protein>
<proteinExistence type="predicted"/>
<name>A0A1G8S2V8_9BACI</name>
<accession>A0A1G8S2V8</accession>
<sequence length="111" mass="13444">MNKLTPGSNLRWESSRMILPEHREQWLRYREQQQKEAQPLLDEQRWAEIEWTLGGAMKENTPLTFTYWEAGEIREKRGVCYFIDHTLRRFHVQAADDERYYLPFAVIVDVE</sequence>
<gene>
    <name evidence="1" type="ORF">SAMN04488123_12222</name>
</gene>
<dbReference type="RefSeq" id="WP_090399854.1">
    <property type="nucleotide sequence ID" value="NZ_FNEN01000022.1"/>
</dbReference>
<dbReference type="OrthoDB" id="2376882at2"/>
<evidence type="ECO:0000313" key="1">
    <source>
        <dbReference type="EMBL" id="SDJ23546.1"/>
    </source>
</evidence>
<dbReference type="PANTHER" id="PTHR40051:SF1">
    <property type="entry name" value="YOLD-LIKE FAMILY PROTEIN"/>
    <property type="match status" value="1"/>
</dbReference>
<dbReference type="PANTHER" id="PTHR40051">
    <property type="entry name" value="IG HYPOTHETICAL 15966"/>
    <property type="match status" value="1"/>
</dbReference>
<reference evidence="1 2" key="1">
    <citation type="submission" date="2016-10" db="EMBL/GenBank/DDBJ databases">
        <authorList>
            <person name="de Groot N.N."/>
        </authorList>
    </citation>
    <scope>NUCLEOTIDE SEQUENCE [LARGE SCALE GENOMIC DNA]</scope>
    <source>
        <strain evidence="1 2">DSM 21771</strain>
    </source>
</reference>
<dbReference type="EMBL" id="FNEN01000022">
    <property type="protein sequence ID" value="SDJ23546.1"/>
    <property type="molecule type" value="Genomic_DNA"/>
</dbReference>
<organism evidence="1 2">
    <name type="scientific">Natribacillus halophilus</name>
    <dbReference type="NCBI Taxonomy" id="549003"/>
    <lineage>
        <taxon>Bacteria</taxon>
        <taxon>Bacillati</taxon>
        <taxon>Bacillota</taxon>
        <taxon>Bacilli</taxon>
        <taxon>Bacillales</taxon>
        <taxon>Bacillaceae</taxon>
        <taxon>Natribacillus</taxon>
    </lineage>
</organism>
<dbReference type="Proteomes" id="UP000198853">
    <property type="component" value="Unassembled WGS sequence"/>
</dbReference>